<dbReference type="AlphaFoldDB" id="A0A0E9TDL9"/>
<proteinExistence type="predicted"/>
<name>A0A0E9TDL9_ANGAN</name>
<dbReference type="EMBL" id="GBXM01057764">
    <property type="protein sequence ID" value="JAH50813.1"/>
    <property type="molecule type" value="Transcribed_RNA"/>
</dbReference>
<sequence length="56" mass="6750">MMCVPWFFQFNGRQMYHRANIKVQRIKTALAREAFWHLLTVLKYVLTAVDKPRLLV</sequence>
<accession>A0A0E9TDL9</accession>
<protein>
    <submittedName>
        <fullName evidence="1">Uncharacterized protein</fullName>
    </submittedName>
</protein>
<reference evidence="1" key="1">
    <citation type="submission" date="2014-11" db="EMBL/GenBank/DDBJ databases">
        <authorList>
            <person name="Amaro Gonzalez C."/>
        </authorList>
    </citation>
    <scope>NUCLEOTIDE SEQUENCE</scope>
</reference>
<reference evidence="1" key="2">
    <citation type="journal article" date="2015" name="Fish Shellfish Immunol.">
        <title>Early steps in the European eel (Anguilla anguilla)-Vibrio vulnificus interaction in the gills: Role of the RtxA13 toxin.</title>
        <authorList>
            <person name="Callol A."/>
            <person name="Pajuelo D."/>
            <person name="Ebbesson L."/>
            <person name="Teles M."/>
            <person name="MacKenzie S."/>
            <person name="Amaro C."/>
        </authorList>
    </citation>
    <scope>NUCLEOTIDE SEQUENCE</scope>
</reference>
<evidence type="ECO:0000313" key="1">
    <source>
        <dbReference type="EMBL" id="JAH50813.1"/>
    </source>
</evidence>
<organism evidence="1">
    <name type="scientific">Anguilla anguilla</name>
    <name type="common">European freshwater eel</name>
    <name type="synonym">Muraena anguilla</name>
    <dbReference type="NCBI Taxonomy" id="7936"/>
    <lineage>
        <taxon>Eukaryota</taxon>
        <taxon>Metazoa</taxon>
        <taxon>Chordata</taxon>
        <taxon>Craniata</taxon>
        <taxon>Vertebrata</taxon>
        <taxon>Euteleostomi</taxon>
        <taxon>Actinopterygii</taxon>
        <taxon>Neopterygii</taxon>
        <taxon>Teleostei</taxon>
        <taxon>Anguilliformes</taxon>
        <taxon>Anguillidae</taxon>
        <taxon>Anguilla</taxon>
    </lineage>
</organism>